<accession>A0ABX6N240</accession>
<dbReference type="PANTHER" id="PTHR11575">
    <property type="entry name" value="5'-NUCLEOTIDASE-RELATED"/>
    <property type="match status" value="1"/>
</dbReference>
<organism evidence="3 4">
    <name type="scientific">Limnobacter profundi</name>
    <dbReference type="NCBI Taxonomy" id="2732163"/>
    <lineage>
        <taxon>Bacteria</taxon>
        <taxon>Pseudomonadati</taxon>
        <taxon>Pseudomonadota</taxon>
        <taxon>Betaproteobacteria</taxon>
        <taxon>Burkholderiales</taxon>
        <taxon>Burkholderiaceae</taxon>
        <taxon>Limnobacter</taxon>
    </lineage>
</organism>
<protein>
    <submittedName>
        <fullName evidence="3">Bifunctional metallophosphatase/5'-nucleotidase</fullName>
    </submittedName>
</protein>
<dbReference type="Gene3D" id="3.60.21.10">
    <property type="match status" value="1"/>
</dbReference>
<evidence type="ECO:0000259" key="2">
    <source>
        <dbReference type="Pfam" id="PF02872"/>
    </source>
</evidence>
<proteinExistence type="predicted"/>
<dbReference type="RefSeq" id="WP_171097297.1">
    <property type="nucleotide sequence ID" value="NZ_CP053084.1"/>
</dbReference>
<gene>
    <name evidence="3" type="ORF">HKT17_01370</name>
</gene>
<dbReference type="Proteomes" id="UP000501130">
    <property type="component" value="Chromosome"/>
</dbReference>
<dbReference type="PANTHER" id="PTHR11575:SF24">
    <property type="entry name" value="5'-NUCLEOTIDASE"/>
    <property type="match status" value="1"/>
</dbReference>
<evidence type="ECO:0000256" key="1">
    <source>
        <dbReference type="SAM" id="SignalP"/>
    </source>
</evidence>
<name>A0ABX6N240_9BURK</name>
<keyword evidence="4" id="KW-1185">Reference proteome</keyword>
<evidence type="ECO:0000313" key="4">
    <source>
        <dbReference type="Proteomes" id="UP000501130"/>
    </source>
</evidence>
<dbReference type="PROSITE" id="PS51257">
    <property type="entry name" value="PROKAR_LIPOPROTEIN"/>
    <property type="match status" value="1"/>
</dbReference>
<dbReference type="SUPFAM" id="SSF56300">
    <property type="entry name" value="Metallo-dependent phosphatases"/>
    <property type="match status" value="1"/>
</dbReference>
<dbReference type="InterPro" id="IPR036907">
    <property type="entry name" value="5'-Nucleotdase_C_sf"/>
</dbReference>
<dbReference type="InterPro" id="IPR008334">
    <property type="entry name" value="5'-Nucleotdase_C"/>
</dbReference>
<dbReference type="Gene3D" id="3.90.780.10">
    <property type="entry name" value="5'-Nucleotidase, C-terminal domain"/>
    <property type="match status" value="1"/>
</dbReference>
<reference evidence="3 4" key="1">
    <citation type="submission" date="2020-05" db="EMBL/GenBank/DDBJ databases">
        <title>Compete genome of Limnobacter sp. SAORIC-580.</title>
        <authorList>
            <person name="Song J."/>
            <person name="Cho J.-C."/>
        </authorList>
    </citation>
    <scope>NUCLEOTIDE SEQUENCE [LARGE SCALE GENOMIC DNA]</scope>
    <source>
        <strain evidence="3 4">SAORIC-580</strain>
    </source>
</reference>
<dbReference type="InterPro" id="IPR029052">
    <property type="entry name" value="Metallo-depent_PP-like"/>
</dbReference>
<dbReference type="EMBL" id="CP053084">
    <property type="protein sequence ID" value="QJR28454.1"/>
    <property type="molecule type" value="Genomic_DNA"/>
</dbReference>
<evidence type="ECO:0000313" key="3">
    <source>
        <dbReference type="EMBL" id="QJR28454.1"/>
    </source>
</evidence>
<dbReference type="Pfam" id="PF02872">
    <property type="entry name" value="5_nucleotid_C"/>
    <property type="match status" value="1"/>
</dbReference>
<keyword evidence="1" id="KW-0732">Signal</keyword>
<feature type="signal peptide" evidence="1">
    <location>
        <begin position="1"/>
        <end position="24"/>
    </location>
</feature>
<sequence length="701" mass="73389">MYESHKKILAGGVLSLLALMTACSSDNDTPPPAPAPEAAFTLQMLHFADADGDDNVALNSIANLSGLLDSFRSAMPNNTLVLSSGDNLIPGPRLSASEDSSLQNVFRTQRGISTLRASIGRADIAFLDAMGVQASALGNHDLDLGTSEFRTIFGADIRNVTGGTETRWDGGRFPYLSFNANFANDPNFTATLNASPTFIVPNGQTATAAAGRVTGWVSTTVNGETIGLIGASSPTFPQITSTGGITFAGGDSSNNVVINNLISSIQTGVDEMTAAGINKIILLAHMQQISVEEQLAAGLRDVDIIVAGGSNTRLGNSRLRPGEASQGEYPRIIQSPTNPVALVNVDGDYKYLGRLVAPFDAQGRIIPQRIDRTVSDAYATSETDDNAGGVTPIPAVVAIRDALQSVIVAKDGNVFGESAVYLEGRRTAVRSEETNLGNLSSDANLTYARLFDTTTAISLKNGGGIRSDIGFIETLPGSTTTTFKPIAANPGIREEGEVSQLAIENSLRFNNGLVVIDVSATRLKELLEHGVSGVAPGATPGAFPQVGGVSFSFDATRTARTVGAAGTAADGTGSRIRTVKVGNDIVVQNGAIQGDPNRIFRLVTLNFLANISGTTNLGGDSYPFPLLVNQNRLSLDTANPIDPTTFTAGNTFAAKGSEQDAFARFLRQFTNASPFNTAETPAANDLRIQNLAVRTDTVSAQ</sequence>
<feature type="domain" description="5'-Nucleotidase C-terminal" evidence="2">
    <location>
        <begin position="416"/>
        <end position="610"/>
    </location>
</feature>
<feature type="chain" id="PRO_5045343968" evidence="1">
    <location>
        <begin position="25"/>
        <end position="701"/>
    </location>
</feature>
<dbReference type="InterPro" id="IPR006179">
    <property type="entry name" value="5_nucleotidase/apyrase"/>
</dbReference>
<dbReference type="SUPFAM" id="SSF55816">
    <property type="entry name" value="5'-nucleotidase (syn. UDP-sugar hydrolase), C-terminal domain"/>
    <property type="match status" value="1"/>
</dbReference>